<evidence type="ECO:0000256" key="9">
    <source>
        <dbReference type="ARBA" id="ARBA00023136"/>
    </source>
</evidence>
<evidence type="ECO:0000256" key="3">
    <source>
        <dbReference type="ARBA" id="ARBA00022475"/>
    </source>
</evidence>
<keyword evidence="14" id="KW-0808">Transferase</keyword>
<proteinExistence type="inferred from homology"/>
<dbReference type="Proteomes" id="UP000008311">
    <property type="component" value="Unassembled WGS sequence"/>
</dbReference>
<evidence type="ECO:0000256" key="10">
    <source>
        <dbReference type="ARBA" id="ARBA00023170"/>
    </source>
</evidence>
<keyword evidence="4" id="KW-0433">Leucine-rich repeat</keyword>
<dbReference type="SMART" id="SM00369">
    <property type="entry name" value="LRR_TYP"/>
    <property type="match status" value="9"/>
</dbReference>
<keyword evidence="14" id="KW-0560">Oxidoreductase</keyword>
<dbReference type="InterPro" id="IPR013210">
    <property type="entry name" value="LRR_N_plant-typ"/>
</dbReference>
<feature type="signal peptide" evidence="12">
    <location>
        <begin position="1"/>
        <end position="25"/>
    </location>
</feature>
<dbReference type="Pfam" id="PF13855">
    <property type="entry name" value="LRR_8"/>
    <property type="match status" value="2"/>
</dbReference>
<dbReference type="InParanoid" id="B9RG89"/>
<evidence type="ECO:0000256" key="11">
    <source>
        <dbReference type="ARBA" id="ARBA00023180"/>
    </source>
</evidence>
<evidence type="ECO:0000256" key="5">
    <source>
        <dbReference type="ARBA" id="ARBA00022692"/>
    </source>
</evidence>
<feature type="domain" description="Leucine-rich repeat-containing N-terminal plant-type" evidence="13">
    <location>
        <begin position="35"/>
        <end position="71"/>
    </location>
</feature>
<accession>B9RG89</accession>
<dbReference type="STRING" id="3988.B9RG89"/>
<dbReference type="PANTHER" id="PTHR48063:SF98">
    <property type="entry name" value="LRR RECEPTOR-LIKE SERINE_THREONINE-PROTEIN KINASE FLS2"/>
    <property type="match status" value="1"/>
</dbReference>
<dbReference type="eggNOG" id="KOG0619">
    <property type="taxonomic scope" value="Eukaryota"/>
</dbReference>
<dbReference type="FunFam" id="3.80.10.10:FF:000095">
    <property type="entry name" value="LRR receptor-like serine/threonine-protein kinase GSO1"/>
    <property type="match status" value="2"/>
</dbReference>
<dbReference type="GO" id="GO:0016301">
    <property type="term" value="F:kinase activity"/>
    <property type="evidence" value="ECO:0007669"/>
    <property type="project" value="UniProtKB-KW"/>
</dbReference>
<evidence type="ECO:0000256" key="4">
    <source>
        <dbReference type="ARBA" id="ARBA00022614"/>
    </source>
</evidence>
<keyword evidence="6 12" id="KW-0732">Signal</keyword>
<evidence type="ECO:0000259" key="13">
    <source>
        <dbReference type="Pfam" id="PF08263"/>
    </source>
</evidence>
<evidence type="ECO:0000313" key="14">
    <source>
        <dbReference type="EMBL" id="EEF49544.1"/>
    </source>
</evidence>
<evidence type="ECO:0000256" key="6">
    <source>
        <dbReference type="ARBA" id="ARBA00022729"/>
    </source>
</evidence>
<dbReference type="GO" id="GO:0005886">
    <property type="term" value="C:plasma membrane"/>
    <property type="evidence" value="ECO:0007669"/>
    <property type="project" value="UniProtKB-SubCell"/>
</dbReference>
<protein>
    <submittedName>
        <fullName evidence="14">Serine-threonine protein kinase, plant-type, putative</fullName>
        <ecNumber evidence="14">1.3.1.74</ecNumber>
    </submittedName>
</protein>
<sequence length="889" mass="99042">MRTVHVALPFLLFLLATTIISVGLCFNASGCNQIEKEALLMFKHGLTDPSSRLASWGYDADCCTWFGVICDDFTGHVIELQLSTPSYAASNFTGDYEEYWERSAFGGKISHSLVNLKHLISFDLSHNNFEGIQIPRFLGSMGSLRFLDLSSAGFGGMIPHQLGNLSNLQYLNINVDQFENNYTLYVESLNWVSGLASLEFLALSGVDLSKAIDWFDVLNTLPSLVELHLSLCQLYQVNPAPLPSANFSSLAILDLSRNNLGLSVPHWIFSLEKLTSLCLSNNSFVEEIPIHLLNLTSLEKLVLSHNNFNSSIPSAIGNLTSLNLLDLSGNSLEGGIPIASKNLCNLRLLDLSFNKLSQEINEVFEILSKCAPERLKLLDLSSNHLPGHFTNRLEQFKNLVFLSVYDNSISGPIPEILGELKFLEDIDISKNLLKGDVSEIHFANLTNLRYFYAAGNQLSLRVSPDWVPPFQGLTSLHLRYWQVGPQFPSWIRSLKQLNHLDLSYSKISSTLPLWFLNLSFSSFFIDLSHNQMHGNIPYINLSTTGSMDSVESWIDLSSNHFEGPLPRVSSNLQLLNLPNNSFSGSISNLLCDKMHELKAIRFLSLRGNRLSGEIPDCWKNLKDLEFIDLSNNNFSGKIPKSIGTLSQLKFLYLNNNKLSGEIPFSLQHCNKLLLIDLSENELGGDISTWIGKRLSQLVFLKLRGNKFHGHISEKLCHMTSLQILDLACNNFNGTIPICINKLSAMVADLNSEEEAFTLVVDGYSLIEGSSIMTKGRMANYGSFLRLLVGEIPQSMSSLTFFSNLNLSNNKLSGQIPLGTQMQSFNSSSFIGNDLCGPPLTKNCNLDDPTVGIEKESTTKDDQTEAVDWFYFCWVPWRLTDDGGISILNS</sequence>
<gene>
    <name evidence="14" type="ORF">RCOM_1452220</name>
</gene>
<dbReference type="Gene3D" id="3.80.10.10">
    <property type="entry name" value="Ribonuclease Inhibitor"/>
    <property type="match status" value="4"/>
</dbReference>
<evidence type="ECO:0000256" key="1">
    <source>
        <dbReference type="ARBA" id="ARBA00004251"/>
    </source>
</evidence>
<dbReference type="Pfam" id="PF00560">
    <property type="entry name" value="LRR_1"/>
    <property type="match status" value="2"/>
</dbReference>
<dbReference type="PANTHER" id="PTHR48063">
    <property type="entry name" value="LRR RECEPTOR-LIKE KINASE"/>
    <property type="match status" value="1"/>
</dbReference>
<reference evidence="15" key="1">
    <citation type="journal article" date="2010" name="Nat. Biotechnol.">
        <title>Draft genome sequence of the oilseed species Ricinus communis.</title>
        <authorList>
            <person name="Chan A.P."/>
            <person name="Crabtree J."/>
            <person name="Zhao Q."/>
            <person name="Lorenzi H."/>
            <person name="Orvis J."/>
            <person name="Puiu D."/>
            <person name="Melake-Berhan A."/>
            <person name="Jones K.M."/>
            <person name="Redman J."/>
            <person name="Chen G."/>
            <person name="Cahoon E.B."/>
            <person name="Gedil M."/>
            <person name="Stanke M."/>
            <person name="Haas B.J."/>
            <person name="Wortman J.R."/>
            <person name="Fraser-Liggett C.M."/>
            <person name="Ravel J."/>
            <person name="Rabinowicz P.D."/>
        </authorList>
    </citation>
    <scope>NUCLEOTIDE SEQUENCE [LARGE SCALE GENOMIC DNA]</scope>
    <source>
        <strain evidence="15">cv. Hale</strain>
    </source>
</reference>
<dbReference type="InterPro" id="IPR032675">
    <property type="entry name" value="LRR_dom_sf"/>
</dbReference>
<dbReference type="InterPro" id="IPR046956">
    <property type="entry name" value="RLP23-like"/>
</dbReference>
<keyword evidence="9" id="KW-0472">Membrane</keyword>
<dbReference type="InterPro" id="IPR001611">
    <property type="entry name" value="Leu-rich_rpt"/>
</dbReference>
<keyword evidence="14" id="KW-0418">Kinase</keyword>
<keyword evidence="11" id="KW-0325">Glycoprotein</keyword>
<name>B9RG89_RICCO</name>
<keyword evidence="10" id="KW-0675">Receptor</keyword>
<evidence type="ECO:0000313" key="15">
    <source>
        <dbReference type="Proteomes" id="UP000008311"/>
    </source>
</evidence>
<keyword evidence="8" id="KW-1133">Transmembrane helix</keyword>
<evidence type="ECO:0000256" key="12">
    <source>
        <dbReference type="SAM" id="SignalP"/>
    </source>
</evidence>
<dbReference type="SUPFAM" id="SSF52047">
    <property type="entry name" value="RNI-like"/>
    <property type="match status" value="2"/>
</dbReference>
<keyword evidence="15" id="KW-1185">Reference proteome</keyword>
<dbReference type="EMBL" id="EQ973778">
    <property type="protein sequence ID" value="EEF49544.1"/>
    <property type="molecule type" value="Genomic_DNA"/>
</dbReference>
<keyword evidence="7" id="KW-0677">Repeat</keyword>
<dbReference type="AlphaFoldDB" id="B9RG89"/>
<comment type="similarity">
    <text evidence="2">Belongs to the RLP family.</text>
</comment>
<dbReference type="InterPro" id="IPR003591">
    <property type="entry name" value="Leu-rich_rpt_typical-subtyp"/>
</dbReference>
<dbReference type="GO" id="GO:0032440">
    <property type="term" value="F:2-alkenal reductase [NAD(P)H] activity"/>
    <property type="evidence" value="ECO:0007669"/>
    <property type="project" value="UniProtKB-EC"/>
</dbReference>
<keyword evidence="3" id="KW-1003">Cell membrane</keyword>
<evidence type="ECO:0000256" key="2">
    <source>
        <dbReference type="ARBA" id="ARBA00009592"/>
    </source>
</evidence>
<dbReference type="Pfam" id="PF08263">
    <property type="entry name" value="LRRNT_2"/>
    <property type="match status" value="1"/>
</dbReference>
<dbReference type="EC" id="1.3.1.74" evidence="14"/>
<keyword evidence="5" id="KW-0812">Transmembrane</keyword>
<comment type="subcellular location">
    <subcellularLocation>
        <location evidence="1">Cell membrane</location>
        <topology evidence="1">Single-pass type I membrane protein</topology>
    </subcellularLocation>
</comment>
<evidence type="ECO:0000256" key="7">
    <source>
        <dbReference type="ARBA" id="ARBA00022737"/>
    </source>
</evidence>
<feature type="chain" id="PRO_5002888494" evidence="12">
    <location>
        <begin position="26"/>
        <end position="889"/>
    </location>
</feature>
<organism evidence="14 15">
    <name type="scientific">Ricinus communis</name>
    <name type="common">Castor bean</name>
    <dbReference type="NCBI Taxonomy" id="3988"/>
    <lineage>
        <taxon>Eukaryota</taxon>
        <taxon>Viridiplantae</taxon>
        <taxon>Streptophyta</taxon>
        <taxon>Embryophyta</taxon>
        <taxon>Tracheophyta</taxon>
        <taxon>Spermatophyta</taxon>
        <taxon>Magnoliopsida</taxon>
        <taxon>eudicotyledons</taxon>
        <taxon>Gunneridae</taxon>
        <taxon>Pentapetalae</taxon>
        <taxon>rosids</taxon>
        <taxon>fabids</taxon>
        <taxon>Malpighiales</taxon>
        <taxon>Euphorbiaceae</taxon>
        <taxon>Acalyphoideae</taxon>
        <taxon>Acalypheae</taxon>
        <taxon>Ricinus</taxon>
    </lineage>
</organism>
<evidence type="ECO:0000256" key="8">
    <source>
        <dbReference type="ARBA" id="ARBA00022989"/>
    </source>
</evidence>